<organism evidence="2">
    <name type="scientific">Zea mays</name>
    <name type="common">Maize</name>
    <dbReference type="NCBI Taxonomy" id="4577"/>
    <lineage>
        <taxon>Eukaryota</taxon>
        <taxon>Viridiplantae</taxon>
        <taxon>Streptophyta</taxon>
        <taxon>Embryophyta</taxon>
        <taxon>Tracheophyta</taxon>
        <taxon>Spermatophyta</taxon>
        <taxon>Magnoliopsida</taxon>
        <taxon>Liliopsida</taxon>
        <taxon>Poales</taxon>
        <taxon>Poaceae</taxon>
        <taxon>PACMAD clade</taxon>
        <taxon>Panicoideae</taxon>
        <taxon>Andropogonodae</taxon>
        <taxon>Andropogoneae</taxon>
        <taxon>Tripsacinae</taxon>
        <taxon>Zea</taxon>
    </lineage>
</organism>
<accession>A0A1D6PDL2</accession>
<proteinExistence type="predicted"/>
<keyword evidence="1" id="KW-0812">Transmembrane</keyword>
<feature type="transmembrane region" description="Helical" evidence="1">
    <location>
        <begin position="20"/>
        <end position="41"/>
    </location>
</feature>
<protein>
    <submittedName>
        <fullName evidence="2">DHHC zinc finger domain containing protein</fullName>
    </submittedName>
</protein>
<sequence>MSRLASGLQRPRRSLSPCEVLWCALASCGLVLFSQLAVAMVPRLFPSLYLLAMLPIAGLVLLAAIVLGRLWRRFIGVTASAPLFVLFNILLSWGVYIFVIRRSTVNWIQPLRDDFMLHSMRVADFKAYTKGLFQL</sequence>
<name>A0A1D6PDL2_MAIZE</name>
<dbReference type="EMBL" id="CM000785">
    <property type="protein sequence ID" value="AQL07654.1"/>
    <property type="molecule type" value="Genomic_DNA"/>
</dbReference>
<dbReference type="EMBL" id="CM000785">
    <property type="protein sequence ID" value="AQL07650.1"/>
    <property type="molecule type" value="Genomic_DNA"/>
</dbReference>
<evidence type="ECO:0000256" key="1">
    <source>
        <dbReference type="SAM" id="Phobius"/>
    </source>
</evidence>
<gene>
    <name evidence="2" type="ORF">ZEAMMB73_Zm00001d047805</name>
</gene>
<feature type="transmembrane region" description="Helical" evidence="1">
    <location>
        <begin position="47"/>
        <end position="67"/>
    </location>
</feature>
<dbReference type="AlphaFoldDB" id="A0A1D6PDL2"/>
<keyword evidence="1" id="KW-0472">Membrane</keyword>
<evidence type="ECO:0000313" key="2">
    <source>
        <dbReference type="EMBL" id="AQL07650.1"/>
    </source>
</evidence>
<keyword evidence="1" id="KW-1133">Transmembrane helix</keyword>
<feature type="transmembrane region" description="Helical" evidence="1">
    <location>
        <begin position="74"/>
        <end position="99"/>
    </location>
</feature>
<reference evidence="2" key="1">
    <citation type="submission" date="2015-12" db="EMBL/GenBank/DDBJ databases">
        <title>Update maize B73 reference genome by single molecule sequencing technologies.</title>
        <authorList>
            <consortium name="Maize Genome Sequencing Project"/>
            <person name="Ware D."/>
        </authorList>
    </citation>
    <scope>NUCLEOTIDE SEQUENCE</scope>
    <source>
        <tissue evidence="2">Seedling</tissue>
    </source>
</reference>